<protein>
    <submittedName>
        <fullName evidence="1">Uncharacterized protein</fullName>
    </submittedName>
</protein>
<dbReference type="EMBL" id="BPLR01015672">
    <property type="protein sequence ID" value="GIY77745.1"/>
    <property type="molecule type" value="Genomic_DNA"/>
</dbReference>
<dbReference type="Proteomes" id="UP001054945">
    <property type="component" value="Unassembled WGS sequence"/>
</dbReference>
<accession>A0AAV4W8W1</accession>
<evidence type="ECO:0000313" key="2">
    <source>
        <dbReference type="Proteomes" id="UP001054945"/>
    </source>
</evidence>
<keyword evidence="2" id="KW-1185">Reference proteome</keyword>
<reference evidence="1 2" key="1">
    <citation type="submission" date="2021-06" db="EMBL/GenBank/DDBJ databases">
        <title>Caerostris extrusa draft genome.</title>
        <authorList>
            <person name="Kono N."/>
            <person name="Arakawa K."/>
        </authorList>
    </citation>
    <scope>NUCLEOTIDE SEQUENCE [LARGE SCALE GENOMIC DNA]</scope>
</reference>
<name>A0AAV4W8W1_CAEEX</name>
<comment type="caution">
    <text evidence="1">The sequence shown here is derived from an EMBL/GenBank/DDBJ whole genome shotgun (WGS) entry which is preliminary data.</text>
</comment>
<organism evidence="1 2">
    <name type="scientific">Caerostris extrusa</name>
    <name type="common">Bark spider</name>
    <name type="synonym">Caerostris bankana</name>
    <dbReference type="NCBI Taxonomy" id="172846"/>
    <lineage>
        <taxon>Eukaryota</taxon>
        <taxon>Metazoa</taxon>
        <taxon>Ecdysozoa</taxon>
        <taxon>Arthropoda</taxon>
        <taxon>Chelicerata</taxon>
        <taxon>Arachnida</taxon>
        <taxon>Araneae</taxon>
        <taxon>Araneomorphae</taxon>
        <taxon>Entelegynae</taxon>
        <taxon>Araneoidea</taxon>
        <taxon>Araneidae</taxon>
        <taxon>Caerostris</taxon>
    </lineage>
</organism>
<evidence type="ECO:0000313" key="1">
    <source>
        <dbReference type="EMBL" id="GIY77745.1"/>
    </source>
</evidence>
<sequence>MTTKKHCLSSIIGCFDKDWVYHYIFNILSNNNSWSSTHNAQTSSNVLRSPPLLNQIEIVRPIHLNLFMDLICISIHIYPVGSLSAALTFSQGFAQGTPRGLPSFLAHHPPPSEETCCATIFENNVVLWSVFQQGGDVVKSGPVKALLQEARVMVKEKERTMDCRNTE</sequence>
<dbReference type="AlphaFoldDB" id="A0AAV4W8W1"/>
<gene>
    <name evidence="1" type="ORF">CEXT_605831</name>
</gene>
<proteinExistence type="predicted"/>